<gene>
    <name evidence="1" type="ORF">IE53DRAFT_380250</name>
</gene>
<reference evidence="1 2" key="1">
    <citation type="journal article" date="2018" name="Mol. Biol. Evol.">
        <title>Broad Genomic Sampling Reveals a Smut Pathogenic Ancestry of the Fungal Clade Ustilaginomycotina.</title>
        <authorList>
            <person name="Kijpornyongpan T."/>
            <person name="Mondo S.J."/>
            <person name="Barry K."/>
            <person name="Sandor L."/>
            <person name="Lee J."/>
            <person name="Lipzen A."/>
            <person name="Pangilinan J."/>
            <person name="LaButti K."/>
            <person name="Hainaut M."/>
            <person name="Henrissat B."/>
            <person name="Grigoriev I.V."/>
            <person name="Spatafora J.W."/>
            <person name="Aime M.C."/>
        </authorList>
    </citation>
    <scope>NUCLEOTIDE SEQUENCE [LARGE SCALE GENOMIC DNA]</scope>
    <source>
        <strain evidence="1 2">SA 807</strain>
    </source>
</reference>
<evidence type="ECO:0000313" key="2">
    <source>
        <dbReference type="Proteomes" id="UP000245626"/>
    </source>
</evidence>
<protein>
    <submittedName>
        <fullName evidence="1">Uncharacterized protein</fullName>
    </submittedName>
</protein>
<organism evidence="1 2">
    <name type="scientific">Violaceomyces palustris</name>
    <dbReference type="NCBI Taxonomy" id="1673888"/>
    <lineage>
        <taxon>Eukaryota</taxon>
        <taxon>Fungi</taxon>
        <taxon>Dikarya</taxon>
        <taxon>Basidiomycota</taxon>
        <taxon>Ustilaginomycotina</taxon>
        <taxon>Ustilaginomycetes</taxon>
        <taxon>Violaceomycetales</taxon>
        <taxon>Violaceomycetaceae</taxon>
        <taxon>Violaceomyces</taxon>
    </lineage>
</organism>
<sequence length="1024" mass="114785">MGPLQPDAVAKVLSQVSTSHPVDQSRLLASSTLLPDTSTPDQPHHAGSILVTQNRPLASRSGSEHMDLSLDQGVRSLPSSPSQRRKLTTLFDRFHRTQHLLPTGEVKTSEEALSDQVNKPSGRHDRFQSVGAVDDSEKFLDASELRQARNYERNKRDKVHHVAPGRPIQKSRPRIAISTKIARLKNLGRSSSANLLKEDWFAHERRKQESLAGIGTAVVRDDLTGCETSHKEHFPGDIYHRARLKDRKPLPPCKFGLALRSWGSESEGSYEDLEEESEAGDQQAAHIDDPRVLQGRKQLGRRTSVESSDSYESILEMALGEDAWNFFETPSNKGLKSWTSKVERSEDAGSSSKSVASGGASNALSRPLLELEDLELETFLQNFGRHTREVRVPSSSFKRQRMPQWSDFRISHEEKEATAAGGKRASVLEHVDKGLRSIMVPGDYGSIPGTDVEDESKLTKKRSKRDGKGKVDRLTAEESFAPSQRISGAPGAAPSSERAQTRSKEESVGAVSRRAFPDKEAPNASRSSTFKKKGPKRGKGALEDEPEEDWDLVVPSARVLSEPDQVPELIIDANEEQVDGIAFCIAYILALVERLAPEELDDNPVQEYREGKLRSHVERLYLIAPFWEKLAYKLRRLYRWEDPKTTAAAAMIYFVLWLSDLIPTAFLLMIMYYIMRFKYFPPSESYLHERVRQRMARGKEANKMSERLRRRSRLDLLNIYRRWAVKYGAETQSAAGILADFHEKVKNLILWRNPAATQRSLILIGCCTIFVTFASAHLIVKTTFLGIGISFFCLFPLQSHYPRYRRPLSPVWWVLAGAPTDAQFAVKLLRERYLKGSASGQSNLSPLGDDTGGGGKRSKADGRPGREDLAGHWSRAGTEKEEEEEKEEEGAQKEREEEDAGEDEVEGDERLASEASSKPRKLGSFFCQYHGLPGRLRINERCIYFSPLHSGAIGSGKRRQGLTALDEIGGLVKTKSIRLWFWSSAGLKVIRRNGKSPMLFANVQNRDEAFNLILAVGSEVWSKC</sequence>
<proteinExistence type="predicted"/>
<dbReference type="Proteomes" id="UP000245626">
    <property type="component" value="Unassembled WGS sequence"/>
</dbReference>
<name>A0ACD0NVM2_9BASI</name>
<keyword evidence="2" id="KW-1185">Reference proteome</keyword>
<evidence type="ECO:0000313" key="1">
    <source>
        <dbReference type="EMBL" id="PWN49836.1"/>
    </source>
</evidence>
<dbReference type="EMBL" id="KZ820001">
    <property type="protein sequence ID" value="PWN49836.1"/>
    <property type="molecule type" value="Genomic_DNA"/>
</dbReference>
<accession>A0ACD0NVM2</accession>